<evidence type="ECO:0000256" key="5">
    <source>
        <dbReference type="ARBA" id="ARBA00023136"/>
    </source>
</evidence>
<dbReference type="Proteomes" id="UP001203207">
    <property type="component" value="Unassembled WGS sequence"/>
</dbReference>
<comment type="caution">
    <text evidence="7">The sequence shown here is derived from an EMBL/GenBank/DDBJ whole genome shotgun (WGS) entry which is preliminary data.</text>
</comment>
<dbReference type="PIRSF" id="PIRSF005859">
    <property type="entry name" value="PBR"/>
    <property type="match status" value="1"/>
</dbReference>
<protein>
    <submittedName>
        <fullName evidence="7">Tryptophan-rich sensory protein</fullName>
    </submittedName>
</protein>
<feature type="transmembrane region" description="Helical" evidence="6">
    <location>
        <begin position="90"/>
        <end position="109"/>
    </location>
</feature>
<reference evidence="7" key="2">
    <citation type="submission" date="2022-02" db="EMBL/GenBank/DDBJ databases">
        <authorList>
            <person name="Elcheninov A.G."/>
            <person name="Sorokin D.Y."/>
            <person name="Kublanov I.V."/>
        </authorList>
    </citation>
    <scope>NUCLEOTIDE SEQUENCE</scope>
    <source>
        <strain evidence="7">AArc-St2</strain>
    </source>
</reference>
<proteinExistence type="inferred from homology"/>
<dbReference type="Pfam" id="PF03073">
    <property type="entry name" value="TspO_MBR"/>
    <property type="match status" value="1"/>
</dbReference>
<dbReference type="GO" id="GO:0016020">
    <property type="term" value="C:membrane"/>
    <property type="evidence" value="ECO:0007669"/>
    <property type="project" value="UniProtKB-SubCell"/>
</dbReference>
<evidence type="ECO:0000313" key="7">
    <source>
        <dbReference type="EMBL" id="MCL9817975.1"/>
    </source>
</evidence>
<dbReference type="InterPro" id="IPR004307">
    <property type="entry name" value="TspO_MBR"/>
</dbReference>
<keyword evidence="3 6" id="KW-0812">Transmembrane</keyword>
<evidence type="ECO:0000256" key="1">
    <source>
        <dbReference type="ARBA" id="ARBA00004141"/>
    </source>
</evidence>
<dbReference type="PANTHER" id="PTHR10057:SF0">
    <property type="entry name" value="TRANSLOCATOR PROTEIN"/>
    <property type="match status" value="1"/>
</dbReference>
<sequence>MSTLVSNRSGLGSDDIGGLLLSIVAINLIGSSGVVFTSPGSAWFQSLTLPWFYPPSVLFGIVWTALFTLMGIALYLVYRTPDSKARTNALALFGIQMVVNVAWSPTFFTLERPDIALGVIVVLFGLIVGTIRWFRVVDRRAALLLVPYLFWVGFATLLTASIWYLNAPF</sequence>
<feature type="transmembrane region" description="Helical" evidence="6">
    <location>
        <begin position="57"/>
        <end position="78"/>
    </location>
</feature>
<dbReference type="EMBL" id="JAKRVX010000006">
    <property type="protein sequence ID" value="MCL9817975.1"/>
    <property type="molecule type" value="Genomic_DNA"/>
</dbReference>
<evidence type="ECO:0000313" key="8">
    <source>
        <dbReference type="Proteomes" id="UP001203207"/>
    </source>
</evidence>
<comment type="subcellular location">
    <subcellularLocation>
        <location evidence="1">Membrane</location>
        <topology evidence="1">Multi-pass membrane protein</topology>
    </subcellularLocation>
</comment>
<name>A0AAE3K9W9_9EURY</name>
<dbReference type="CDD" id="cd15904">
    <property type="entry name" value="TSPO_MBR"/>
    <property type="match status" value="1"/>
</dbReference>
<dbReference type="InterPro" id="IPR038330">
    <property type="entry name" value="TspO/MBR-related_sf"/>
</dbReference>
<accession>A0AAE3K9W9</accession>
<dbReference type="AlphaFoldDB" id="A0AAE3K9W9"/>
<keyword evidence="8" id="KW-1185">Reference proteome</keyword>
<dbReference type="PANTHER" id="PTHR10057">
    <property type="entry name" value="PERIPHERAL-TYPE BENZODIAZEPINE RECEPTOR"/>
    <property type="match status" value="1"/>
</dbReference>
<dbReference type="RefSeq" id="WP_250585362.1">
    <property type="nucleotide sequence ID" value="NZ_JAKRVX010000006.1"/>
</dbReference>
<feature type="transmembrane region" description="Helical" evidence="6">
    <location>
        <begin position="16"/>
        <end position="37"/>
    </location>
</feature>
<feature type="transmembrane region" description="Helical" evidence="6">
    <location>
        <begin position="115"/>
        <end position="134"/>
    </location>
</feature>
<organism evidence="7 8">
    <name type="scientific">Natronocalculus amylovorans</name>
    <dbReference type="NCBI Taxonomy" id="2917812"/>
    <lineage>
        <taxon>Archaea</taxon>
        <taxon>Methanobacteriati</taxon>
        <taxon>Methanobacteriota</taxon>
        <taxon>Stenosarchaea group</taxon>
        <taxon>Halobacteria</taxon>
        <taxon>Halobacteriales</taxon>
        <taxon>Haloferacaceae</taxon>
        <taxon>Natronocalculus</taxon>
    </lineage>
</organism>
<evidence type="ECO:0000256" key="3">
    <source>
        <dbReference type="ARBA" id="ARBA00022692"/>
    </source>
</evidence>
<dbReference type="GO" id="GO:0033013">
    <property type="term" value="P:tetrapyrrole metabolic process"/>
    <property type="evidence" value="ECO:0007669"/>
    <property type="project" value="UniProtKB-ARBA"/>
</dbReference>
<reference evidence="7" key="1">
    <citation type="journal article" date="2022" name="Syst. Appl. Microbiol.">
        <title>Natronocalculus amylovorans gen. nov., sp. nov., and Natranaeroarchaeum aerophilus sp. nov., dominant culturable amylolytic natronoarchaea from hypersaline soda lakes in southwestern Siberia.</title>
        <authorList>
            <person name="Sorokin D.Y."/>
            <person name="Elcheninov A.G."/>
            <person name="Khizhniak T.V."/>
            <person name="Koenen M."/>
            <person name="Bale N.J."/>
            <person name="Damste J.S.S."/>
            <person name="Kublanov I.V."/>
        </authorList>
    </citation>
    <scope>NUCLEOTIDE SEQUENCE</scope>
    <source>
        <strain evidence="7">AArc-St2</strain>
    </source>
</reference>
<evidence type="ECO:0000256" key="2">
    <source>
        <dbReference type="ARBA" id="ARBA00007524"/>
    </source>
</evidence>
<keyword evidence="5 6" id="KW-0472">Membrane</keyword>
<dbReference type="FunFam" id="1.20.1260.100:FF:000001">
    <property type="entry name" value="translocator protein 2"/>
    <property type="match status" value="1"/>
</dbReference>
<gene>
    <name evidence="7" type="ORF">AArcSt2_13620</name>
</gene>
<evidence type="ECO:0000256" key="6">
    <source>
        <dbReference type="SAM" id="Phobius"/>
    </source>
</evidence>
<keyword evidence="4 6" id="KW-1133">Transmembrane helix</keyword>
<dbReference type="Gene3D" id="1.20.1260.100">
    <property type="entry name" value="TspO/MBR protein"/>
    <property type="match status" value="1"/>
</dbReference>
<feature type="transmembrane region" description="Helical" evidence="6">
    <location>
        <begin position="141"/>
        <end position="165"/>
    </location>
</feature>
<evidence type="ECO:0000256" key="4">
    <source>
        <dbReference type="ARBA" id="ARBA00022989"/>
    </source>
</evidence>
<comment type="similarity">
    <text evidence="2">Belongs to the TspO/BZRP family.</text>
</comment>